<proteinExistence type="predicted"/>
<keyword evidence="2" id="KW-1185">Reference proteome</keyword>
<protein>
    <submittedName>
        <fullName evidence="1">Uncharacterized protein</fullName>
    </submittedName>
</protein>
<dbReference type="AlphaFoldDB" id="A0AAV0R1E5"/>
<comment type="caution">
    <text evidence="1">The sequence shown here is derived from an EMBL/GenBank/DDBJ whole genome shotgun (WGS) entry which is preliminary data.</text>
</comment>
<dbReference type="EMBL" id="CAMGYJ010000010">
    <property type="protein sequence ID" value="CAI0551026.1"/>
    <property type="molecule type" value="Genomic_DNA"/>
</dbReference>
<name>A0AAV0R1E5_9ROSI</name>
<dbReference type="PANTHER" id="PTHR31286">
    <property type="entry name" value="GLYCINE-RICH CELL WALL STRUCTURAL PROTEIN 1.8-LIKE"/>
    <property type="match status" value="1"/>
</dbReference>
<dbReference type="InterPro" id="IPR040256">
    <property type="entry name" value="At4g02000-like"/>
</dbReference>
<organism evidence="1 2">
    <name type="scientific">Linum tenue</name>
    <dbReference type="NCBI Taxonomy" id="586396"/>
    <lineage>
        <taxon>Eukaryota</taxon>
        <taxon>Viridiplantae</taxon>
        <taxon>Streptophyta</taxon>
        <taxon>Embryophyta</taxon>
        <taxon>Tracheophyta</taxon>
        <taxon>Spermatophyta</taxon>
        <taxon>Magnoliopsida</taxon>
        <taxon>eudicotyledons</taxon>
        <taxon>Gunneridae</taxon>
        <taxon>Pentapetalae</taxon>
        <taxon>rosids</taxon>
        <taxon>fabids</taxon>
        <taxon>Malpighiales</taxon>
        <taxon>Linaceae</taxon>
        <taxon>Linum</taxon>
    </lineage>
</organism>
<dbReference type="Proteomes" id="UP001154282">
    <property type="component" value="Unassembled WGS sequence"/>
</dbReference>
<evidence type="ECO:0000313" key="1">
    <source>
        <dbReference type="EMBL" id="CAI0551026.1"/>
    </source>
</evidence>
<sequence length="109" mass="12972">MMIGEAIGTLITVDRATELGARGKYARVCVEVDLTKPFLSQFMIEGVTYLIQYEGIENIYMWQLRDVWKKKYNNATTNILRLWERNRRRRWFLPLNRVTLLREKRMGSG</sequence>
<evidence type="ECO:0000313" key="2">
    <source>
        <dbReference type="Proteomes" id="UP001154282"/>
    </source>
</evidence>
<dbReference type="PANTHER" id="PTHR31286:SF99">
    <property type="entry name" value="DUF4283 DOMAIN-CONTAINING PROTEIN"/>
    <property type="match status" value="1"/>
</dbReference>
<accession>A0AAV0R1E5</accession>
<reference evidence="1" key="1">
    <citation type="submission" date="2022-08" db="EMBL/GenBank/DDBJ databases">
        <authorList>
            <person name="Gutierrez-Valencia J."/>
        </authorList>
    </citation>
    <scope>NUCLEOTIDE SEQUENCE</scope>
</reference>
<gene>
    <name evidence="1" type="ORF">LITE_LOCUS45781</name>
</gene>